<comment type="similarity">
    <text evidence="2">Belongs to the MotB family.</text>
</comment>
<evidence type="ECO:0000256" key="4">
    <source>
        <dbReference type="ARBA" id="ARBA00022692"/>
    </source>
</evidence>
<dbReference type="InterPro" id="IPR050330">
    <property type="entry name" value="Bact_OuterMem_StrucFunc"/>
</dbReference>
<dbReference type="PROSITE" id="PS51123">
    <property type="entry name" value="OMPA_2"/>
    <property type="match status" value="1"/>
</dbReference>
<dbReference type="Proteomes" id="UP000597301">
    <property type="component" value="Unassembled WGS sequence"/>
</dbReference>
<evidence type="ECO:0000259" key="8">
    <source>
        <dbReference type="PROSITE" id="PS51123"/>
    </source>
</evidence>
<evidence type="ECO:0000256" key="3">
    <source>
        <dbReference type="ARBA" id="ARBA00022475"/>
    </source>
</evidence>
<gene>
    <name evidence="9" type="primary">motB</name>
    <name evidence="9" type="ORF">GCM10011382_05420</name>
</gene>
<evidence type="ECO:0000256" key="1">
    <source>
        <dbReference type="ARBA" id="ARBA00004162"/>
    </source>
</evidence>
<keyword evidence="4" id="KW-0812">Transmembrane</keyword>
<dbReference type="Pfam" id="PF00691">
    <property type="entry name" value="OmpA"/>
    <property type="match status" value="1"/>
</dbReference>
<dbReference type="CDD" id="cd07185">
    <property type="entry name" value="OmpA_C-like"/>
    <property type="match status" value="1"/>
</dbReference>
<dbReference type="EMBL" id="BMHM01000001">
    <property type="protein sequence ID" value="GGC78360.1"/>
    <property type="molecule type" value="Genomic_DNA"/>
</dbReference>
<keyword evidence="9" id="KW-0969">Cilium</keyword>
<dbReference type="RefSeq" id="WP_188637968.1">
    <property type="nucleotide sequence ID" value="NZ_BMHM01000001.1"/>
</dbReference>
<evidence type="ECO:0000256" key="2">
    <source>
        <dbReference type="ARBA" id="ARBA00008914"/>
    </source>
</evidence>
<name>A0ABQ1NIV1_9GAMM</name>
<sequence>MAQKQTNIPAWMVTYADLMSLLLCFFVLLLSFAEIDAQKFRRVADELSKAFGVQRDIEAMQVPMGTSATLQHFSPATPDRTLLEEVRQRTMQQQPQLESMRSMLETQQRQRSLQVASRVEALLESSLPEGVAEITVDEYRVVVRIAENGTFGSGTATVTPAFASVLQELATLLGDLTGTVSIDGHTDNVPIRTAQFRSNWDLSAMRAASVANVLVESGEIAPGRLLIQGFAETRPLAANDTPDGRAVNRRVELTIDATTPFDERGERSMDALQADSPAISPPLAAVTPL</sequence>
<keyword evidence="5" id="KW-1133">Transmembrane helix</keyword>
<feature type="domain" description="OmpA-like" evidence="8">
    <location>
        <begin position="138"/>
        <end position="259"/>
    </location>
</feature>
<proteinExistence type="inferred from homology"/>
<evidence type="ECO:0000256" key="6">
    <source>
        <dbReference type="ARBA" id="ARBA00023136"/>
    </source>
</evidence>
<evidence type="ECO:0000256" key="7">
    <source>
        <dbReference type="PROSITE-ProRule" id="PRU00473"/>
    </source>
</evidence>
<dbReference type="Pfam" id="PF13677">
    <property type="entry name" value="MotB_plug"/>
    <property type="match status" value="1"/>
</dbReference>
<keyword evidence="3" id="KW-1003">Cell membrane</keyword>
<dbReference type="PANTHER" id="PTHR30329">
    <property type="entry name" value="STATOR ELEMENT OF FLAGELLAR MOTOR COMPLEX"/>
    <property type="match status" value="1"/>
</dbReference>
<accession>A0ABQ1NIV1</accession>
<evidence type="ECO:0000256" key="5">
    <source>
        <dbReference type="ARBA" id="ARBA00022989"/>
    </source>
</evidence>
<keyword evidence="9" id="KW-0282">Flagellum</keyword>
<dbReference type="InterPro" id="IPR006665">
    <property type="entry name" value="OmpA-like"/>
</dbReference>
<comment type="caution">
    <text evidence="9">The sequence shown here is derived from an EMBL/GenBank/DDBJ whole genome shotgun (WGS) entry which is preliminary data.</text>
</comment>
<evidence type="ECO:0000313" key="9">
    <source>
        <dbReference type="EMBL" id="GGC78360.1"/>
    </source>
</evidence>
<dbReference type="SUPFAM" id="SSF103088">
    <property type="entry name" value="OmpA-like"/>
    <property type="match status" value="1"/>
</dbReference>
<evidence type="ECO:0000313" key="10">
    <source>
        <dbReference type="Proteomes" id="UP000597301"/>
    </source>
</evidence>
<reference evidence="10" key="1">
    <citation type="journal article" date="2019" name="Int. J. Syst. Evol. Microbiol.">
        <title>The Global Catalogue of Microorganisms (GCM) 10K type strain sequencing project: providing services to taxonomists for standard genome sequencing and annotation.</title>
        <authorList>
            <consortium name="The Broad Institute Genomics Platform"/>
            <consortium name="The Broad Institute Genome Sequencing Center for Infectious Disease"/>
            <person name="Wu L."/>
            <person name="Ma J."/>
        </authorList>
    </citation>
    <scope>NUCLEOTIDE SEQUENCE [LARGE SCALE GENOMIC DNA]</scope>
    <source>
        <strain evidence="10">CGMCC 1.15122</strain>
    </source>
</reference>
<organism evidence="9 10">
    <name type="scientific">Vreelandella lutescens</name>
    <dbReference type="NCBI Taxonomy" id="1602943"/>
    <lineage>
        <taxon>Bacteria</taxon>
        <taxon>Pseudomonadati</taxon>
        <taxon>Pseudomonadota</taxon>
        <taxon>Gammaproteobacteria</taxon>
        <taxon>Oceanospirillales</taxon>
        <taxon>Halomonadaceae</taxon>
        <taxon>Vreelandella</taxon>
    </lineage>
</organism>
<keyword evidence="10" id="KW-1185">Reference proteome</keyword>
<dbReference type="PANTHER" id="PTHR30329:SF21">
    <property type="entry name" value="LIPOPROTEIN YIAD-RELATED"/>
    <property type="match status" value="1"/>
</dbReference>
<comment type="subcellular location">
    <subcellularLocation>
        <location evidence="1">Cell membrane</location>
        <topology evidence="1">Single-pass membrane protein</topology>
    </subcellularLocation>
</comment>
<dbReference type="Gene3D" id="3.30.1330.60">
    <property type="entry name" value="OmpA-like domain"/>
    <property type="match status" value="1"/>
</dbReference>
<dbReference type="InterPro" id="IPR025713">
    <property type="entry name" value="MotB-like_N_dom"/>
</dbReference>
<keyword evidence="9" id="KW-0966">Cell projection</keyword>
<dbReference type="InterPro" id="IPR036737">
    <property type="entry name" value="OmpA-like_sf"/>
</dbReference>
<keyword evidence="6 7" id="KW-0472">Membrane</keyword>
<protein>
    <submittedName>
        <fullName evidence="9">Flagellar motor protein MotB</fullName>
    </submittedName>
</protein>